<protein>
    <recommendedName>
        <fullName evidence="15">G-protein coupled receptor 65</fullName>
    </recommendedName>
    <alternativeName>
        <fullName evidence="14">T-cell death-associated gene 8 protein</fullName>
    </alternativeName>
</protein>
<evidence type="ECO:0000256" key="13">
    <source>
        <dbReference type="ARBA" id="ARBA00023224"/>
    </source>
</evidence>
<feature type="transmembrane region" description="Helical" evidence="17">
    <location>
        <begin position="185"/>
        <end position="203"/>
    </location>
</feature>
<feature type="transmembrane region" description="Helical" evidence="17">
    <location>
        <begin position="92"/>
        <end position="111"/>
    </location>
</feature>
<dbReference type="GO" id="GO:0071468">
    <property type="term" value="P:cellular response to acidic pH"/>
    <property type="evidence" value="ECO:0007669"/>
    <property type="project" value="Ensembl"/>
</dbReference>
<dbReference type="InterPro" id="IPR017452">
    <property type="entry name" value="GPCR_Rhodpsn_7TM"/>
</dbReference>
<dbReference type="OrthoDB" id="6021389at2759"/>
<dbReference type="InterPro" id="IPR000276">
    <property type="entry name" value="GPCR_Rhodpsn"/>
</dbReference>
<evidence type="ECO:0000256" key="11">
    <source>
        <dbReference type="ARBA" id="ARBA00023170"/>
    </source>
</evidence>
<reference evidence="19" key="3">
    <citation type="submission" date="2025-09" db="UniProtKB">
        <authorList>
            <consortium name="Ensembl"/>
        </authorList>
    </citation>
    <scope>IDENTIFICATION</scope>
</reference>
<feature type="transmembrane region" description="Helical" evidence="17">
    <location>
        <begin position="131"/>
        <end position="152"/>
    </location>
</feature>
<gene>
    <name evidence="19" type="primary">GPR65</name>
</gene>
<name>A0A4X2L9E5_VOMUR</name>
<keyword evidence="6" id="KW-0967">Endosome</keyword>
<dbReference type="GO" id="GO:0004930">
    <property type="term" value="F:G protein-coupled receptor activity"/>
    <property type="evidence" value="ECO:0007669"/>
    <property type="project" value="UniProtKB-KW"/>
</dbReference>
<keyword evidence="20" id="KW-1185">Reference proteome</keyword>
<evidence type="ECO:0000256" key="14">
    <source>
        <dbReference type="ARBA" id="ARBA00077826"/>
    </source>
</evidence>
<accession>A0A4X2L9E5</accession>
<reference evidence="20" key="1">
    <citation type="submission" date="2018-12" db="EMBL/GenBank/DDBJ databases">
        <authorList>
            <person name="Yazar S."/>
        </authorList>
    </citation>
    <scope>NUCLEOTIDE SEQUENCE [LARGE SCALE GENOMIC DNA]</scope>
</reference>
<evidence type="ECO:0000256" key="4">
    <source>
        <dbReference type="ARBA" id="ARBA00022475"/>
    </source>
</evidence>
<keyword evidence="4" id="KW-1003">Cell membrane</keyword>
<keyword evidence="8 16" id="KW-0297">G-protein coupled receptor</keyword>
<comment type="subcellular location">
    <subcellularLocation>
        <location evidence="3">Cell membrane</location>
        <topology evidence="3">Multi-pass membrane protein</topology>
    </subcellularLocation>
    <subcellularLocation>
        <location evidence="2">Early endosome membrane</location>
        <topology evidence="2">Multi-pass membrane protein</topology>
    </subcellularLocation>
    <subcellularLocation>
        <location evidence="1">Late endosome membrane</location>
        <topology evidence="1">Multi-pass membrane protein</topology>
    </subcellularLocation>
</comment>
<dbReference type="GO" id="GO:0031901">
    <property type="term" value="C:early endosome membrane"/>
    <property type="evidence" value="ECO:0007669"/>
    <property type="project" value="UniProtKB-SubCell"/>
</dbReference>
<evidence type="ECO:0000256" key="2">
    <source>
        <dbReference type="ARBA" id="ARBA00004520"/>
    </source>
</evidence>
<dbReference type="PROSITE" id="PS50262">
    <property type="entry name" value="G_PROTEIN_RECEP_F1_2"/>
    <property type="match status" value="1"/>
</dbReference>
<dbReference type="PROSITE" id="PS00237">
    <property type="entry name" value="G_PROTEIN_RECEP_F1_1"/>
    <property type="match status" value="1"/>
</dbReference>
<dbReference type="GeneTree" id="ENSGT01150000286937"/>
<keyword evidence="11 16" id="KW-0675">Receptor</keyword>
<dbReference type="RefSeq" id="XP_027700742.1">
    <property type="nucleotide sequence ID" value="XM_027844941.1"/>
</dbReference>
<keyword evidence="12" id="KW-0325">Glycoprotein</keyword>
<evidence type="ECO:0000256" key="12">
    <source>
        <dbReference type="ARBA" id="ARBA00023180"/>
    </source>
</evidence>
<evidence type="ECO:0000313" key="19">
    <source>
        <dbReference type="Ensembl" id="ENSVURP00010018701.1"/>
    </source>
</evidence>
<organism evidence="19 20">
    <name type="scientific">Vombatus ursinus</name>
    <name type="common">Common wombat</name>
    <dbReference type="NCBI Taxonomy" id="29139"/>
    <lineage>
        <taxon>Eukaryota</taxon>
        <taxon>Metazoa</taxon>
        <taxon>Chordata</taxon>
        <taxon>Craniata</taxon>
        <taxon>Vertebrata</taxon>
        <taxon>Euteleostomi</taxon>
        <taxon>Mammalia</taxon>
        <taxon>Metatheria</taxon>
        <taxon>Diprotodontia</taxon>
        <taxon>Vombatidae</taxon>
        <taxon>Vombatus</taxon>
    </lineage>
</organism>
<evidence type="ECO:0000256" key="6">
    <source>
        <dbReference type="ARBA" id="ARBA00022753"/>
    </source>
</evidence>
<reference evidence="19" key="2">
    <citation type="submission" date="2025-08" db="UniProtKB">
        <authorList>
            <consortium name="Ensembl"/>
        </authorList>
    </citation>
    <scope>IDENTIFICATION</scope>
</reference>
<evidence type="ECO:0000256" key="16">
    <source>
        <dbReference type="RuleBase" id="RU000688"/>
    </source>
</evidence>
<dbReference type="AlphaFoldDB" id="A0A4X2L9E5"/>
<dbReference type="Proteomes" id="UP000314987">
    <property type="component" value="Unassembled WGS sequence"/>
</dbReference>
<feature type="domain" description="G-protein coupled receptors family 1 profile" evidence="18">
    <location>
        <begin position="32"/>
        <end position="284"/>
    </location>
</feature>
<sequence>MNETECIEEQHHVDHYLFPVIYIFVMVISIPANVGSLCVSCQQVKKKNELGVYLFGLSLSDLLYSSTLPLWIHYTWNEDNWTFSPALCKVSAFLMYVNFYSSTAFLSCISFDRYLAVVYPLKFPYLRTRRIAFTISLSIWIIETLFNAIIIWKDETSIEHCGTNKSYTLCFDKYPLEKWQSNFNIFRTCTGYVIPLVIIIFCNQKVYQAVKHNQATENSEKKRIIKLLLSITLTFFLCFTPFHTMLLILSIGKHSTNFGKQIFKLYRITVALTSLNCVADPILYCFVSETGRSDIWNLFKFCHLPSTTSDPGMELEDCSSNRKHTKTHVLSHQLTQKFTDKRSCSTFLVQSFLIHQMEVLQLKDCNQEELNSKHHLISDT</sequence>
<dbReference type="OMA" id="ICNQKVY"/>
<dbReference type="SUPFAM" id="SSF81321">
    <property type="entry name" value="Family A G protein-coupled receptor-like"/>
    <property type="match status" value="1"/>
</dbReference>
<evidence type="ECO:0000256" key="15">
    <source>
        <dbReference type="ARBA" id="ARBA00093622"/>
    </source>
</evidence>
<dbReference type="RefSeq" id="XP_027700744.1">
    <property type="nucleotide sequence ID" value="XM_027844943.1"/>
</dbReference>
<evidence type="ECO:0000256" key="9">
    <source>
        <dbReference type="ARBA" id="ARBA00023136"/>
    </source>
</evidence>
<dbReference type="InterPro" id="IPR005464">
    <property type="entry name" value="Psych_rcpt"/>
</dbReference>
<comment type="similarity">
    <text evidence="16">Belongs to the G-protein coupled receptor 1 family.</text>
</comment>
<dbReference type="PANTHER" id="PTHR24234:SF15">
    <property type="entry name" value="G PROTEIN-COUPLED RECEPTOR 65"/>
    <property type="match status" value="1"/>
</dbReference>
<keyword evidence="5 16" id="KW-0812">Transmembrane</keyword>
<dbReference type="STRING" id="29139.ENSVURP00010018701"/>
<keyword evidence="9 17" id="KW-0472">Membrane</keyword>
<feature type="transmembrane region" description="Helical" evidence="17">
    <location>
        <begin position="51"/>
        <end position="72"/>
    </location>
</feature>
<evidence type="ECO:0000256" key="7">
    <source>
        <dbReference type="ARBA" id="ARBA00022989"/>
    </source>
</evidence>
<dbReference type="PANTHER" id="PTHR24234">
    <property type="entry name" value="LYSOPHOSPHATIDIC ACID RECEPTOR 5/SPHINGOSYLPHOSPHORYLCHOLINE RECEPTOR"/>
    <property type="match status" value="1"/>
</dbReference>
<dbReference type="RefSeq" id="XP_027700741.1">
    <property type="nucleotide sequence ID" value="XM_027844940.1"/>
</dbReference>
<feature type="transmembrane region" description="Helical" evidence="17">
    <location>
        <begin position="224"/>
        <end position="251"/>
    </location>
</feature>
<keyword evidence="13 16" id="KW-0807">Transducer</keyword>
<evidence type="ECO:0000256" key="8">
    <source>
        <dbReference type="ARBA" id="ARBA00023040"/>
    </source>
</evidence>
<dbReference type="GeneID" id="114030181"/>
<evidence type="ECO:0000256" key="17">
    <source>
        <dbReference type="SAM" id="Phobius"/>
    </source>
</evidence>
<dbReference type="PRINTS" id="PR00237">
    <property type="entry name" value="GPCRRHODOPSN"/>
</dbReference>
<evidence type="ECO:0000313" key="20">
    <source>
        <dbReference type="Proteomes" id="UP000314987"/>
    </source>
</evidence>
<proteinExistence type="inferred from homology"/>
<dbReference type="Gene3D" id="1.20.1070.10">
    <property type="entry name" value="Rhodopsin 7-helix transmembrane proteins"/>
    <property type="match status" value="1"/>
</dbReference>
<dbReference type="CTD" id="8477"/>
<dbReference type="Pfam" id="PF00001">
    <property type="entry name" value="7tm_1"/>
    <property type="match status" value="1"/>
</dbReference>
<dbReference type="GO" id="GO:0005886">
    <property type="term" value="C:plasma membrane"/>
    <property type="evidence" value="ECO:0007669"/>
    <property type="project" value="UniProtKB-SubCell"/>
</dbReference>
<keyword evidence="10" id="KW-1015">Disulfide bond</keyword>
<keyword evidence="7 17" id="KW-1133">Transmembrane helix</keyword>
<evidence type="ECO:0000259" key="18">
    <source>
        <dbReference type="PROSITE" id="PS50262"/>
    </source>
</evidence>
<dbReference type="GO" id="GO:0051496">
    <property type="term" value="P:positive regulation of stress fiber assembly"/>
    <property type="evidence" value="ECO:0007669"/>
    <property type="project" value="Ensembl"/>
</dbReference>
<dbReference type="PRINTS" id="PR01649">
    <property type="entry name" value="PSYCHOSINER"/>
</dbReference>
<evidence type="ECO:0000256" key="1">
    <source>
        <dbReference type="ARBA" id="ARBA00004107"/>
    </source>
</evidence>
<evidence type="ECO:0000256" key="5">
    <source>
        <dbReference type="ARBA" id="ARBA00022692"/>
    </source>
</evidence>
<dbReference type="FunFam" id="1.20.1070.10:FF:000239">
    <property type="entry name" value="G-protein-coupled receptor 65"/>
    <property type="match status" value="1"/>
</dbReference>
<evidence type="ECO:0000256" key="10">
    <source>
        <dbReference type="ARBA" id="ARBA00023157"/>
    </source>
</evidence>
<dbReference type="Ensembl" id="ENSVURT00010021260.1">
    <property type="protein sequence ID" value="ENSVURP00010018701.1"/>
    <property type="gene ID" value="ENSVURG00010014234.1"/>
</dbReference>
<dbReference type="GO" id="GO:0031902">
    <property type="term" value="C:late endosome membrane"/>
    <property type="evidence" value="ECO:0007669"/>
    <property type="project" value="UniProtKB-SubCell"/>
</dbReference>
<feature type="transmembrane region" description="Helical" evidence="17">
    <location>
        <begin position="20"/>
        <end position="39"/>
    </location>
</feature>
<dbReference type="GO" id="GO:0007189">
    <property type="term" value="P:adenylate cyclase-activating G protein-coupled receptor signaling pathway"/>
    <property type="evidence" value="ECO:0007669"/>
    <property type="project" value="Ensembl"/>
</dbReference>
<evidence type="ECO:0000256" key="3">
    <source>
        <dbReference type="ARBA" id="ARBA00004651"/>
    </source>
</evidence>